<dbReference type="EMBL" id="MNAD01001178">
    <property type="protein sequence ID" value="OJT07423.1"/>
    <property type="molecule type" value="Genomic_DNA"/>
</dbReference>
<keyword evidence="2" id="KW-1185">Reference proteome</keyword>
<dbReference type="AlphaFoldDB" id="A0A1M2VIR4"/>
<dbReference type="Proteomes" id="UP000184267">
    <property type="component" value="Unassembled WGS sequence"/>
</dbReference>
<name>A0A1M2VIR4_TRAPU</name>
<reference evidence="1 2" key="1">
    <citation type="submission" date="2016-10" db="EMBL/GenBank/DDBJ databases">
        <title>Genome sequence of the basidiomycete white-rot fungus Trametes pubescens.</title>
        <authorList>
            <person name="Makela M.R."/>
            <person name="Granchi Z."/>
            <person name="Peng M."/>
            <person name="De Vries R.P."/>
            <person name="Grigoriev I."/>
            <person name="Riley R."/>
            <person name="Hilden K."/>
        </authorList>
    </citation>
    <scope>NUCLEOTIDE SEQUENCE [LARGE SCALE GENOMIC DNA]</scope>
    <source>
        <strain evidence="1 2">FBCC735</strain>
    </source>
</reference>
<evidence type="ECO:0000313" key="1">
    <source>
        <dbReference type="EMBL" id="OJT07423.1"/>
    </source>
</evidence>
<evidence type="ECO:0000313" key="2">
    <source>
        <dbReference type="Proteomes" id="UP000184267"/>
    </source>
</evidence>
<proteinExistence type="predicted"/>
<sequence length="100" mass="10261">MDGIKNIPNSGDLSVWAAAKTLVSVPELFPTAVPCNVRSENGAGLTKFATRSDAATALRPDRPVGGIISNVSSDVGGGGSLIHPPGARAPINYDVAQHRI</sequence>
<protein>
    <submittedName>
        <fullName evidence="1">Uncharacterized protein</fullName>
    </submittedName>
</protein>
<gene>
    <name evidence="1" type="ORF">TRAPUB_1743</name>
</gene>
<comment type="caution">
    <text evidence="1">The sequence shown here is derived from an EMBL/GenBank/DDBJ whole genome shotgun (WGS) entry which is preliminary data.</text>
</comment>
<organism evidence="1 2">
    <name type="scientific">Trametes pubescens</name>
    <name type="common">White-rot fungus</name>
    <dbReference type="NCBI Taxonomy" id="154538"/>
    <lineage>
        <taxon>Eukaryota</taxon>
        <taxon>Fungi</taxon>
        <taxon>Dikarya</taxon>
        <taxon>Basidiomycota</taxon>
        <taxon>Agaricomycotina</taxon>
        <taxon>Agaricomycetes</taxon>
        <taxon>Polyporales</taxon>
        <taxon>Polyporaceae</taxon>
        <taxon>Trametes</taxon>
    </lineage>
</organism>
<accession>A0A1M2VIR4</accession>